<dbReference type="PROSITE" id="PS50102">
    <property type="entry name" value="RRM"/>
    <property type="match status" value="1"/>
</dbReference>
<sequence>MGYTVRAPGMPEEEIRRREGVGLYQVLRAEVTKRALYKEFRKDGYIRDVFISRKTRKKTMCLFAFVRYSSYGGALRAITRLNGTLWGKFKLYVTLSKFKRETNQSKVMHADQKQMKIQKWMVVKKINSEVEKCKEPEKENLKMVVDQRKVIEATWAEDQRQRLHKSLLGVSVRPIEFRKVMEHLLEEWKGPGEIECRDIGPYKCLITFDSPEIRDEAF</sequence>
<dbReference type="InterPro" id="IPR000504">
    <property type="entry name" value="RRM_dom"/>
</dbReference>
<keyword evidence="4" id="KW-1185">Reference proteome</keyword>
<protein>
    <recommendedName>
        <fullName evidence="2">RRM domain-containing protein</fullName>
    </recommendedName>
</protein>
<evidence type="ECO:0000256" key="1">
    <source>
        <dbReference type="PROSITE-ProRule" id="PRU00176"/>
    </source>
</evidence>
<name>A0ABU6RWE5_9FABA</name>
<gene>
    <name evidence="3" type="ORF">PIB30_096345</name>
</gene>
<evidence type="ECO:0000313" key="4">
    <source>
        <dbReference type="Proteomes" id="UP001341840"/>
    </source>
</evidence>
<dbReference type="SUPFAM" id="SSF54928">
    <property type="entry name" value="RNA-binding domain, RBD"/>
    <property type="match status" value="1"/>
</dbReference>
<dbReference type="Pfam" id="PF00076">
    <property type="entry name" value="RRM_1"/>
    <property type="match status" value="1"/>
</dbReference>
<reference evidence="3 4" key="1">
    <citation type="journal article" date="2023" name="Plants (Basel)">
        <title>Bridging the Gap: Combining Genomics and Transcriptomics Approaches to Understand Stylosanthes scabra, an Orphan Legume from the Brazilian Caatinga.</title>
        <authorList>
            <person name="Ferreira-Neto J.R.C."/>
            <person name="da Silva M.D."/>
            <person name="Binneck E."/>
            <person name="de Melo N.F."/>
            <person name="da Silva R.H."/>
            <person name="de Melo A.L.T.M."/>
            <person name="Pandolfi V."/>
            <person name="Bustamante F.O."/>
            <person name="Brasileiro-Vidal A.C."/>
            <person name="Benko-Iseppon A.M."/>
        </authorList>
    </citation>
    <scope>NUCLEOTIDE SEQUENCE [LARGE SCALE GENOMIC DNA]</scope>
    <source>
        <tissue evidence="3">Leaves</tissue>
    </source>
</reference>
<dbReference type="CDD" id="cd00590">
    <property type="entry name" value="RRM_SF"/>
    <property type="match status" value="1"/>
</dbReference>
<accession>A0ABU6RWE5</accession>
<dbReference type="EMBL" id="JASCZI010032484">
    <property type="protein sequence ID" value="MED6128295.1"/>
    <property type="molecule type" value="Genomic_DNA"/>
</dbReference>
<dbReference type="InterPro" id="IPR012677">
    <property type="entry name" value="Nucleotide-bd_a/b_plait_sf"/>
</dbReference>
<organism evidence="3 4">
    <name type="scientific">Stylosanthes scabra</name>
    <dbReference type="NCBI Taxonomy" id="79078"/>
    <lineage>
        <taxon>Eukaryota</taxon>
        <taxon>Viridiplantae</taxon>
        <taxon>Streptophyta</taxon>
        <taxon>Embryophyta</taxon>
        <taxon>Tracheophyta</taxon>
        <taxon>Spermatophyta</taxon>
        <taxon>Magnoliopsida</taxon>
        <taxon>eudicotyledons</taxon>
        <taxon>Gunneridae</taxon>
        <taxon>Pentapetalae</taxon>
        <taxon>rosids</taxon>
        <taxon>fabids</taxon>
        <taxon>Fabales</taxon>
        <taxon>Fabaceae</taxon>
        <taxon>Papilionoideae</taxon>
        <taxon>50 kb inversion clade</taxon>
        <taxon>dalbergioids sensu lato</taxon>
        <taxon>Dalbergieae</taxon>
        <taxon>Pterocarpus clade</taxon>
        <taxon>Stylosanthes</taxon>
    </lineage>
</organism>
<dbReference type="Proteomes" id="UP001341840">
    <property type="component" value="Unassembled WGS sequence"/>
</dbReference>
<proteinExistence type="predicted"/>
<dbReference type="Gene3D" id="3.30.70.330">
    <property type="match status" value="1"/>
</dbReference>
<keyword evidence="1" id="KW-0694">RNA-binding</keyword>
<evidence type="ECO:0000259" key="2">
    <source>
        <dbReference type="PROSITE" id="PS50102"/>
    </source>
</evidence>
<dbReference type="InterPro" id="IPR035979">
    <property type="entry name" value="RBD_domain_sf"/>
</dbReference>
<feature type="domain" description="RRM" evidence="2">
    <location>
        <begin position="3"/>
        <end position="98"/>
    </location>
</feature>
<evidence type="ECO:0000313" key="3">
    <source>
        <dbReference type="EMBL" id="MED6128295.1"/>
    </source>
</evidence>
<comment type="caution">
    <text evidence="3">The sequence shown here is derived from an EMBL/GenBank/DDBJ whole genome shotgun (WGS) entry which is preliminary data.</text>
</comment>